<dbReference type="Proteomes" id="UP000028999">
    <property type="component" value="Unassembled WGS sequence"/>
</dbReference>
<sequence length="14" mass="1711">MSWRTIECEDVKLT</sequence>
<evidence type="ECO:0000313" key="1">
    <source>
        <dbReference type="EMBL" id="CDY60553.1"/>
    </source>
</evidence>
<gene>
    <name evidence="1" type="primary">BnaA05g35720D</name>
    <name evidence="1" type="ORF">GSBRNA2T00029752001</name>
</gene>
<name>A0A078J9C6_BRANA</name>
<protein>
    <submittedName>
        <fullName evidence="1">BnaA05g35720D protein</fullName>
    </submittedName>
</protein>
<proteinExistence type="predicted"/>
<dbReference type="PaxDb" id="3708-A0A078J9C6"/>
<keyword evidence="2" id="KW-1185">Reference proteome</keyword>
<accession>A0A078J9C6</accession>
<dbReference type="EMBL" id="LK033892">
    <property type="protein sequence ID" value="CDY60553.1"/>
    <property type="molecule type" value="Genomic_DNA"/>
</dbReference>
<reference evidence="1 2" key="1">
    <citation type="journal article" date="2014" name="Science">
        <title>Plant genetics. Early allopolyploid evolution in the post-Neolithic Brassica napus oilseed genome.</title>
        <authorList>
            <person name="Chalhoub B."/>
            <person name="Denoeud F."/>
            <person name="Liu S."/>
            <person name="Parkin I.A."/>
            <person name="Tang H."/>
            <person name="Wang X."/>
            <person name="Chiquet J."/>
            <person name="Belcram H."/>
            <person name="Tong C."/>
            <person name="Samans B."/>
            <person name="Correa M."/>
            <person name="Da Silva C."/>
            <person name="Just J."/>
            <person name="Falentin C."/>
            <person name="Koh C.S."/>
            <person name="Le Clainche I."/>
            <person name="Bernard M."/>
            <person name="Bento P."/>
            <person name="Noel B."/>
            <person name="Labadie K."/>
            <person name="Alberti A."/>
            <person name="Charles M."/>
            <person name="Arnaud D."/>
            <person name="Guo H."/>
            <person name="Daviaud C."/>
            <person name="Alamery S."/>
            <person name="Jabbari K."/>
            <person name="Zhao M."/>
            <person name="Edger P.P."/>
            <person name="Chelaifa H."/>
            <person name="Tack D."/>
            <person name="Lassalle G."/>
            <person name="Mestiri I."/>
            <person name="Schnel N."/>
            <person name="Le Paslier M.C."/>
            <person name="Fan G."/>
            <person name="Renault V."/>
            <person name="Bayer P.E."/>
            <person name="Golicz A.A."/>
            <person name="Manoli S."/>
            <person name="Lee T.H."/>
            <person name="Thi V.H."/>
            <person name="Chalabi S."/>
            <person name="Hu Q."/>
            <person name="Fan C."/>
            <person name="Tollenaere R."/>
            <person name="Lu Y."/>
            <person name="Battail C."/>
            <person name="Shen J."/>
            <person name="Sidebottom C.H."/>
            <person name="Wang X."/>
            <person name="Canaguier A."/>
            <person name="Chauveau A."/>
            <person name="Berard A."/>
            <person name="Deniot G."/>
            <person name="Guan M."/>
            <person name="Liu Z."/>
            <person name="Sun F."/>
            <person name="Lim Y.P."/>
            <person name="Lyons E."/>
            <person name="Town C.D."/>
            <person name="Bancroft I."/>
            <person name="Wang X."/>
            <person name="Meng J."/>
            <person name="Ma J."/>
            <person name="Pires J.C."/>
            <person name="King G.J."/>
            <person name="Brunel D."/>
            <person name="Delourme R."/>
            <person name="Renard M."/>
            <person name="Aury J.M."/>
            <person name="Adams K.L."/>
            <person name="Batley J."/>
            <person name="Snowdon R.J."/>
            <person name="Tost J."/>
            <person name="Edwards D."/>
            <person name="Zhou Y."/>
            <person name="Hua W."/>
            <person name="Sharpe A.G."/>
            <person name="Paterson A.H."/>
            <person name="Guan C."/>
            <person name="Wincker P."/>
        </authorList>
    </citation>
    <scope>NUCLEOTIDE SEQUENCE [LARGE SCALE GENOMIC DNA]</scope>
    <source>
        <strain evidence="2">cv. Darmor-bzh</strain>
    </source>
</reference>
<evidence type="ECO:0000313" key="2">
    <source>
        <dbReference type="Proteomes" id="UP000028999"/>
    </source>
</evidence>
<organism evidence="1 2">
    <name type="scientific">Brassica napus</name>
    <name type="common">Rape</name>
    <dbReference type="NCBI Taxonomy" id="3708"/>
    <lineage>
        <taxon>Eukaryota</taxon>
        <taxon>Viridiplantae</taxon>
        <taxon>Streptophyta</taxon>
        <taxon>Embryophyta</taxon>
        <taxon>Tracheophyta</taxon>
        <taxon>Spermatophyta</taxon>
        <taxon>Magnoliopsida</taxon>
        <taxon>eudicotyledons</taxon>
        <taxon>Gunneridae</taxon>
        <taxon>Pentapetalae</taxon>
        <taxon>rosids</taxon>
        <taxon>malvids</taxon>
        <taxon>Brassicales</taxon>
        <taxon>Brassicaceae</taxon>
        <taxon>Brassiceae</taxon>
        <taxon>Brassica</taxon>
    </lineage>
</organism>